<dbReference type="Gene3D" id="3.40.30.10">
    <property type="entry name" value="Glutaredoxin"/>
    <property type="match status" value="1"/>
</dbReference>
<dbReference type="Pfam" id="PF00462">
    <property type="entry name" value="Glutaredoxin"/>
    <property type="match status" value="1"/>
</dbReference>
<feature type="region of interest" description="Disordered" evidence="1">
    <location>
        <begin position="1"/>
        <end position="33"/>
    </location>
</feature>
<dbReference type="AlphaFoldDB" id="A0A2S9K357"/>
<feature type="transmembrane region" description="Helical" evidence="2">
    <location>
        <begin position="241"/>
        <end position="260"/>
    </location>
</feature>
<dbReference type="Proteomes" id="UP000238589">
    <property type="component" value="Unassembled WGS sequence"/>
</dbReference>
<accession>A0A2S9K357</accession>
<keyword evidence="2" id="KW-1133">Transmembrane helix</keyword>
<dbReference type="SUPFAM" id="SSF52833">
    <property type="entry name" value="Thioredoxin-like"/>
    <property type="match status" value="1"/>
</dbReference>
<feature type="transmembrane region" description="Helical" evidence="2">
    <location>
        <begin position="206"/>
        <end position="229"/>
    </location>
</feature>
<keyword evidence="5" id="KW-1185">Reference proteome</keyword>
<evidence type="ECO:0000259" key="3">
    <source>
        <dbReference type="Pfam" id="PF00462"/>
    </source>
</evidence>
<feature type="transmembrane region" description="Helical" evidence="2">
    <location>
        <begin position="327"/>
        <end position="354"/>
    </location>
</feature>
<dbReference type="EMBL" id="PVLQ01000042">
    <property type="protein sequence ID" value="PRD64883.1"/>
    <property type="molecule type" value="Genomic_DNA"/>
</dbReference>
<organism evidence="4 5">
    <name type="scientific">Malikia granosa</name>
    <dbReference type="NCBI Taxonomy" id="263067"/>
    <lineage>
        <taxon>Bacteria</taxon>
        <taxon>Pseudomonadati</taxon>
        <taxon>Pseudomonadota</taxon>
        <taxon>Betaproteobacteria</taxon>
        <taxon>Burkholderiales</taxon>
        <taxon>Comamonadaceae</taxon>
        <taxon>Malikia</taxon>
    </lineage>
</organism>
<dbReference type="CDD" id="cd02976">
    <property type="entry name" value="NrdH"/>
    <property type="match status" value="1"/>
</dbReference>
<feature type="compositionally biased region" description="Polar residues" evidence="1">
    <location>
        <begin position="1"/>
        <end position="17"/>
    </location>
</feature>
<feature type="transmembrane region" description="Helical" evidence="2">
    <location>
        <begin position="266"/>
        <end position="290"/>
    </location>
</feature>
<name>A0A2S9K357_9BURK</name>
<comment type="caution">
    <text evidence="4">The sequence shown here is derived from an EMBL/GenBank/DDBJ whole genome shotgun (WGS) entry which is preliminary data.</text>
</comment>
<dbReference type="PROSITE" id="PS51354">
    <property type="entry name" value="GLUTAREDOXIN_2"/>
    <property type="match status" value="1"/>
</dbReference>
<reference evidence="4 5" key="1">
    <citation type="submission" date="2018-03" db="EMBL/GenBank/DDBJ databases">
        <title>Comparative genomics illustrates the genes involved in a hyperalkaliphilic mechanisms of Serpentinomonas isolated from highly-alkaline calcium-rich serpentinized springs.</title>
        <authorList>
            <person name="Suzuki S."/>
            <person name="Ishii S."/>
            <person name="Walworth N."/>
            <person name="Bird L."/>
            <person name="Kuenen J.G."/>
            <person name="Nealson K.H."/>
        </authorList>
    </citation>
    <scope>NUCLEOTIDE SEQUENCE [LARGE SCALE GENOMIC DNA]</scope>
    <source>
        <strain evidence="4 5">P1</strain>
    </source>
</reference>
<evidence type="ECO:0000313" key="4">
    <source>
        <dbReference type="EMBL" id="PRD64883.1"/>
    </source>
</evidence>
<dbReference type="InterPro" id="IPR036249">
    <property type="entry name" value="Thioredoxin-like_sf"/>
</dbReference>
<feature type="transmembrane region" description="Helical" evidence="2">
    <location>
        <begin position="374"/>
        <end position="396"/>
    </location>
</feature>
<evidence type="ECO:0000256" key="1">
    <source>
        <dbReference type="SAM" id="MobiDB-lite"/>
    </source>
</evidence>
<feature type="transmembrane region" description="Helical" evidence="2">
    <location>
        <begin position="408"/>
        <end position="426"/>
    </location>
</feature>
<feature type="domain" description="Glutaredoxin" evidence="3">
    <location>
        <begin position="90"/>
        <end position="156"/>
    </location>
</feature>
<evidence type="ECO:0000256" key="2">
    <source>
        <dbReference type="SAM" id="Phobius"/>
    </source>
</evidence>
<evidence type="ECO:0000313" key="5">
    <source>
        <dbReference type="Proteomes" id="UP000238589"/>
    </source>
</evidence>
<proteinExistence type="predicted"/>
<keyword evidence="2" id="KW-0472">Membrane</keyword>
<dbReference type="OrthoDB" id="9798180at2"/>
<keyword evidence="2" id="KW-0812">Transmembrane</keyword>
<protein>
    <submittedName>
        <fullName evidence="4">NrdH-redoxin</fullName>
    </submittedName>
</protein>
<sequence>MTSSRPGPRSWTLTASTWPEIGQGRRSPPAGSVPGWRGNCHHLRIRQLKVVHWLKWLWLLAWLTIPAFVAAKSPGTGPQNGQVEAGAVLEVYVRDGCPHCAAAKDYLPQFLQTRPWLQVVYRPVDQDDAARGDLIRISRDSGLWPPGVPTFVYRGQVLVGFADAELSGPELDRLVGQRPAPSPAATASLDAGFWGTLRLDSLGLPLFTLAVGLIDGFNPCAMWVLLFLLSLLVHLRDRRRMALIAGTFVLVSGLVYYAFMAAWLNIFLAVGLSATVRTGLALLALAIAAVNLKDFAFGLQGPSLSIPGSAKPGLYARMRGVMQTRSLPLALLGVASLAVAVNFIELLCTAGLPAMYTAILTQQDLSPAGHYGYLGLYILGYVADDSLMVGTAVLALSQRRLDEGRGRWLKLVSGLVMLALGLVMLLQPDWLL</sequence>
<dbReference type="InterPro" id="IPR002109">
    <property type="entry name" value="Glutaredoxin"/>
</dbReference>
<gene>
    <name evidence="4" type="ORF">C6P64_12295</name>
</gene>